<dbReference type="InterPro" id="IPR030395">
    <property type="entry name" value="GP_PDE_dom"/>
</dbReference>
<feature type="domain" description="GP-PDE" evidence="1">
    <location>
        <begin position="9"/>
        <end position="247"/>
    </location>
</feature>
<evidence type="ECO:0000259" key="1">
    <source>
        <dbReference type="PROSITE" id="PS51704"/>
    </source>
</evidence>
<dbReference type="PANTHER" id="PTHR46211:SF1">
    <property type="entry name" value="GLYCEROPHOSPHODIESTER PHOSPHODIESTERASE, CYTOPLASMIC"/>
    <property type="match status" value="1"/>
</dbReference>
<dbReference type="EMBL" id="LR699119">
    <property type="protein sequence ID" value="VVC76085.1"/>
    <property type="molecule type" value="Genomic_DNA"/>
</dbReference>
<dbReference type="CDD" id="cd08562">
    <property type="entry name" value="GDPD_EcUgpQ_like"/>
    <property type="match status" value="1"/>
</dbReference>
<evidence type="ECO:0000313" key="3">
    <source>
        <dbReference type="Proteomes" id="UP000324194"/>
    </source>
</evidence>
<name>A0A5E4PHL4_9COXI</name>
<dbReference type="SUPFAM" id="SSF51695">
    <property type="entry name" value="PLC-like phosphodiesterases"/>
    <property type="match status" value="1"/>
</dbReference>
<dbReference type="PROSITE" id="PS51704">
    <property type="entry name" value="GP_PDE"/>
    <property type="match status" value="1"/>
</dbReference>
<sequence>MTALLHFDPPVIGHRGASAYAPENTIASFTKAMLMGVKWVEFDVTLSSDGEPIIFHDERLDRTTNGHGEVSDFPYSYLRSLDAGAWFHSRFSGERIPTLRAVIEFLQNGNMSANIELKPVPGREEQLIRRVMKDMEPYLSSANHKYLFSSFSMETLHLLRQYAPGCQLGMLLHEWESGWQGICNKLQCVSVHVNHEIVVEADIREIRNMGKAALCYTVNDSGRAKRLFAYGVNAVFSDVPDKILKTLCLLNTKPNLTKA</sequence>
<gene>
    <name evidence="2" type="primary">ugpQ</name>
    <name evidence="2" type="ORF">AQUSIP_13900</name>
</gene>
<dbReference type="Proteomes" id="UP000324194">
    <property type="component" value="Chromosome 1"/>
</dbReference>
<evidence type="ECO:0000313" key="2">
    <source>
        <dbReference type="EMBL" id="VVC76085.1"/>
    </source>
</evidence>
<reference evidence="2 3" key="1">
    <citation type="submission" date="2019-08" db="EMBL/GenBank/DDBJ databases">
        <authorList>
            <person name="Guy L."/>
        </authorList>
    </citation>
    <scope>NUCLEOTIDE SEQUENCE [LARGE SCALE GENOMIC DNA]</scope>
    <source>
        <strain evidence="2 3">SGT-108</strain>
    </source>
</reference>
<dbReference type="AlphaFoldDB" id="A0A5E4PHL4"/>
<dbReference type="InterPro" id="IPR017946">
    <property type="entry name" value="PLC-like_Pdiesterase_TIM-brl"/>
</dbReference>
<protein>
    <submittedName>
        <fullName evidence="2">Glycerophosphoryl diester phosphodiesterase</fullName>
    </submittedName>
</protein>
<dbReference type="OrthoDB" id="9795622at2"/>
<dbReference type="Pfam" id="PF03009">
    <property type="entry name" value="GDPD"/>
    <property type="match status" value="1"/>
</dbReference>
<dbReference type="KEGG" id="asip:AQUSIP_13900"/>
<dbReference type="GO" id="GO:0006629">
    <property type="term" value="P:lipid metabolic process"/>
    <property type="evidence" value="ECO:0007669"/>
    <property type="project" value="InterPro"/>
</dbReference>
<proteinExistence type="predicted"/>
<dbReference type="Gene3D" id="3.20.20.190">
    <property type="entry name" value="Phosphatidylinositol (PI) phosphodiesterase"/>
    <property type="match status" value="1"/>
</dbReference>
<accession>A0A5E4PHL4</accession>
<dbReference type="GO" id="GO:0008081">
    <property type="term" value="F:phosphoric diester hydrolase activity"/>
    <property type="evidence" value="ECO:0007669"/>
    <property type="project" value="InterPro"/>
</dbReference>
<dbReference type="PANTHER" id="PTHR46211">
    <property type="entry name" value="GLYCEROPHOSPHORYL DIESTER PHOSPHODIESTERASE"/>
    <property type="match status" value="1"/>
</dbReference>
<dbReference type="RefSeq" id="WP_148339336.1">
    <property type="nucleotide sequence ID" value="NZ_LR699119.1"/>
</dbReference>
<dbReference type="PROSITE" id="PS50007">
    <property type="entry name" value="PIPLC_X_DOMAIN"/>
    <property type="match status" value="1"/>
</dbReference>
<keyword evidence="3" id="KW-1185">Reference proteome</keyword>
<organism evidence="2 3">
    <name type="scientific">Aquicella siphonis</name>
    <dbReference type="NCBI Taxonomy" id="254247"/>
    <lineage>
        <taxon>Bacteria</taxon>
        <taxon>Pseudomonadati</taxon>
        <taxon>Pseudomonadota</taxon>
        <taxon>Gammaproteobacteria</taxon>
        <taxon>Legionellales</taxon>
        <taxon>Coxiellaceae</taxon>
        <taxon>Aquicella</taxon>
    </lineage>
</organism>